<dbReference type="Gene3D" id="3.20.20.370">
    <property type="entry name" value="Glycoside hydrolase/deacetylase"/>
    <property type="match status" value="1"/>
</dbReference>
<name>X0RGV3_9ZZZZ</name>
<feature type="non-terminal residue" evidence="1">
    <location>
        <position position="1"/>
    </location>
</feature>
<evidence type="ECO:0008006" key="2">
    <source>
        <dbReference type="Google" id="ProtNLM"/>
    </source>
</evidence>
<reference evidence="1" key="1">
    <citation type="journal article" date="2014" name="Front. Microbiol.">
        <title>High frequency of phylogenetically diverse reductive dehalogenase-homologous genes in deep subseafloor sedimentary metagenomes.</title>
        <authorList>
            <person name="Kawai M."/>
            <person name="Futagami T."/>
            <person name="Toyoda A."/>
            <person name="Takaki Y."/>
            <person name="Nishi S."/>
            <person name="Hori S."/>
            <person name="Arai W."/>
            <person name="Tsubouchi T."/>
            <person name="Morono Y."/>
            <person name="Uchiyama I."/>
            <person name="Ito T."/>
            <person name="Fujiyama A."/>
            <person name="Inagaki F."/>
            <person name="Takami H."/>
        </authorList>
    </citation>
    <scope>NUCLEOTIDE SEQUENCE</scope>
    <source>
        <strain evidence="1">Expedition CK06-06</strain>
    </source>
</reference>
<comment type="caution">
    <text evidence="1">The sequence shown here is derived from an EMBL/GenBank/DDBJ whole genome shotgun (WGS) entry which is preliminary data.</text>
</comment>
<gene>
    <name evidence="1" type="ORF">S01H1_12403</name>
</gene>
<sequence>TATINLQPLVQIRNDDVLQYDLFGKQSQKHQIRFRKGEKTLFEMFLEADKAFEKYQYPCILAVITDGIERFPEWVDYIKQNIHRYVIELHGEYHYYHCDMTEAEGEASLRRGREKIEDTFGIKVSTWYVTYGKRKAPEWGQRVCDRMGIKYDIPNTKRDAALWLKNWYLKGESYIPFNHINFHSWHPSQRADVQEVVKLLCELQ</sequence>
<proteinExistence type="predicted"/>
<dbReference type="SUPFAM" id="SSF88713">
    <property type="entry name" value="Glycoside hydrolase/deacetylase"/>
    <property type="match status" value="1"/>
</dbReference>
<protein>
    <recommendedName>
        <fullName evidence="2">NodB homology domain-containing protein</fullName>
    </recommendedName>
</protein>
<dbReference type="AlphaFoldDB" id="X0RGV3"/>
<accession>X0RGV3</accession>
<evidence type="ECO:0000313" key="1">
    <source>
        <dbReference type="EMBL" id="GAF68094.1"/>
    </source>
</evidence>
<organism evidence="1">
    <name type="scientific">marine sediment metagenome</name>
    <dbReference type="NCBI Taxonomy" id="412755"/>
    <lineage>
        <taxon>unclassified sequences</taxon>
        <taxon>metagenomes</taxon>
        <taxon>ecological metagenomes</taxon>
    </lineage>
</organism>
<dbReference type="InterPro" id="IPR011330">
    <property type="entry name" value="Glyco_hydro/deAcase_b/a-brl"/>
</dbReference>
<dbReference type="EMBL" id="BARS01006365">
    <property type="protein sequence ID" value="GAF68094.1"/>
    <property type="molecule type" value="Genomic_DNA"/>
</dbReference>
<dbReference type="GO" id="GO:0005975">
    <property type="term" value="P:carbohydrate metabolic process"/>
    <property type="evidence" value="ECO:0007669"/>
    <property type="project" value="InterPro"/>
</dbReference>